<proteinExistence type="predicted"/>
<comment type="caution">
    <text evidence="1">The sequence shown here is derived from an EMBL/GenBank/DDBJ whole genome shotgun (WGS) entry which is preliminary data.</text>
</comment>
<evidence type="ECO:0000313" key="2">
    <source>
        <dbReference type="Proteomes" id="UP000248724"/>
    </source>
</evidence>
<reference evidence="1 2" key="1">
    <citation type="journal article" date="2017" name="Nature">
        <title>Atmospheric trace gases support primary production in Antarctic desert surface soil.</title>
        <authorList>
            <person name="Ji M."/>
            <person name="Greening C."/>
            <person name="Vanwonterghem I."/>
            <person name="Carere C.R."/>
            <person name="Bay S.K."/>
            <person name="Steen J.A."/>
            <person name="Montgomery K."/>
            <person name="Lines T."/>
            <person name="Beardall J."/>
            <person name="van Dorst J."/>
            <person name="Snape I."/>
            <person name="Stott M.B."/>
            <person name="Hugenholtz P."/>
            <person name="Ferrari B.C."/>
        </authorList>
    </citation>
    <scope>NUCLEOTIDE SEQUENCE [LARGE SCALE GENOMIC DNA]</scope>
    <source>
        <strain evidence="1">RRmetagenome_bin12</strain>
    </source>
</reference>
<dbReference type="AlphaFoldDB" id="A0A2W5ZFH4"/>
<dbReference type="EMBL" id="QHBU01000010">
    <property type="protein sequence ID" value="PZR84123.1"/>
    <property type="molecule type" value="Genomic_DNA"/>
</dbReference>
<dbReference type="Proteomes" id="UP000248724">
    <property type="component" value="Unassembled WGS sequence"/>
</dbReference>
<sequence length="517" mass="57032">MEGWEVNQRAIAAKEAGDPERELAILLKGVRAGVDTPYTYERAAMLLERQDRFEDALHVLKQSLGQVAPSSPTAEAMARRRVRLEKRQNLPQSAPASPARRVPMKTPLGVELPKVPPRDPWADVWAAQQTQLPTTSGLATLTTQLVVSGRSYLGAEFDQPLPFASRGNVDFVFVGGQVRYVDLEGSGQADTWATCSISQEVSRLSALVIDPRWVREAVQCCERIIGIEQRGATGVFGFQAGNDSWPFRQIAREVTGRNPATFPSDRELSSLAAPRVGHWLYCQDVDRFVRAAYSTVSASVVPSCVLYRGVSRNDLFLHGLLDAMTQRGRTPTTCVLPDIPSLRSFAMRYAASQPMPDTSLLRLEEQMITAPIKPARRGVVIRGEYGISHYVPSGGVESSAADFVAALEYLESRFLVRLTPTEVLSDPLLRSQLGAIPREGAFADGLPLESAAERDVRVQFERFYAQGTEAHRHLLELVSPVGVSSETAGRTKRHWWKCRTPRNGARCGHVMEPLTVT</sequence>
<evidence type="ECO:0008006" key="3">
    <source>
        <dbReference type="Google" id="ProtNLM"/>
    </source>
</evidence>
<accession>A0A2W5ZFH4</accession>
<organism evidence="1 2">
    <name type="scientific">Candidatus Aeolococcus gillhamiae</name>
    <dbReference type="NCBI Taxonomy" id="3127015"/>
    <lineage>
        <taxon>Bacteria</taxon>
        <taxon>Bacillati</taxon>
        <taxon>Candidatus Dormiibacterota</taxon>
        <taxon>Candidatus Dormibacteria</taxon>
        <taxon>Candidatus Aeolococcales</taxon>
        <taxon>Candidatus Aeolococcaceae</taxon>
        <taxon>Candidatus Aeolococcus</taxon>
    </lineage>
</organism>
<evidence type="ECO:0000313" key="1">
    <source>
        <dbReference type="EMBL" id="PZR84123.1"/>
    </source>
</evidence>
<protein>
    <recommendedName>
        <fullName evidence="3">Tetratricopeptide repeat protein</fullName>
    </recommendedName>
</protein>
<gene>
    <name evidence="1" type="ORF">DLM65_00555</name>
</gene>
<name>A0A2W5ZFH4_9BACT</name>